<sequence>MPLCSGVYANGAMHWLTHKSVLEFVNKHDKFIVAINLSTDNQQNLHLPDKDEGFDQHLSEGFNPHLLDKDEGFDPSVYLCSGVYANIFGPHTISHRFDFETIGVLGGNLCAMDSFDWRGYVGIWVMNKYGVKESWTWLFSIPLITCKKSLEDPVVHPLMYSYNGEQVFVERGGSVLFYYNLKMRHIGHIDTSILKSSDGVQICHQCLVPLNFE</sequence>
<keyword evidence="2" id="KW-1185">Reference proteome</keyword>
<accession>A0ABR2RW56</accession>
<protein>
    <recommendedName>
        <fullName evidence="3">F-box protein</fullName>
    </recommendedName>
</protein>
<evidence type="ECO:0000313" key="1">
    <source>
        <dbReference type="EMBL" id="KAK9016927.1"/>
    </source>
</evidence>
<proteinExistence type="predicted"/>
<comment type="caution">
    <text evidence="1">The sequence shown here is derived from an EMBL/GenBank/DDBJ whole genome shotgun (WGS) entry which is preliminary data.</text>
</comment>
<organism evidence="1 2">
    <name type="scientific">Hibiscus sabdariffa</name>
    <name type="common">roselle</name>
    <dbReference type="NCBI Taxonomy" id="183260"/>
    <lineage>
        <taxon>Eukaryota</taxon>
        <taxon>Viridiplantae</taxon>
        <taxon>Streptophyta</taxon>
        <taxon>Embryophyta</taxon>
        <taxon>Tracheophyta</taxon>
        <taxon>Spermatophyta</taxon>
        <taxon>Magnoliopsida</taxon>
        <taxon>eudicotyledons</taxon>
        <taxon>Gunneridae</taxon>
        <taxon>Pentapetalae</taxon>
        <taxon>rosids</taxon>
        <taxon>malvids</taxon>
        <taxon>Malvales</taxon>
        <taxon>Malvaceae</taxon>
        <taxon>Malvoideae</taxon>
        <taxon>Hibiscus</taxon>
    </lineage>
</organism>
<reference evidence="1 2" key="1">
    <citation type="journal article" date="2024" name="G3 (Bethesda)">
        <title>Genome assembly of Hibiscus sabdariffa L. provides insights into metabolisms of medicinal natural products.</title>
        <authorList>
            <person name="Kim T."/>
        </authorList>
    </citation>
    <scope>NUCLEOTIDE SEQUENCE [LARGE SCALE GENOMIC DNA]</scope>
    <source>
        <strain evidence="1">TK-2024</strain>
        <tissue evidence="1">Old leaves</tissue>
    </source>
</reference>
<dbReference type="EMBL" id="JBBPBN010000020">
    <property type="protein sequence ID" value="KAK9016927.1"/>
    <property type="molecule type" value="Genomic_DNA"/>
</dbReference>
<evidence type="ECO:0000313" key="2">
    <source>
        <dbReference type="Proteomes" id="UP001396334"/>
    </source>
</evidence>
<dbReference type="Proteomes" id="UP001396334">
    <property type="component" value="Unassembled WGS sequence"/>
</dbReference>
<evidence type="ECO:0008006" key="3">
    <source>
        <dbReference type="Google" id="ProtNLM"/>
    </source>
</evidence>
<name>A0ABR2RW56_9ROSI</name>
<gene>
    <name evidence="1" type="ORF">V6N11_079419</name>
</gene>